<evidence type="ECO:0000256" key="3">
    <source>
        <dbReference type="ARBA" id="ARBA00022490"/>
    </source>
</evidence>
<dbReference type="Gene3D" id="3.90.226.10">
    <property type="entry name" value="2-enoyl-CoA Hydratase, Chain A, domain 1"/>
    <property type="match status" value="1"/>
</dbReference>
<dbReference type="InterPro" id="IPR036034">
    <property type="entry name" value="PDZ_sf"/>
</dbReference>
<dbReference type="Pfam" id="PF03572">
    <property type="entry name" value="Peptidase_S41"/>
    <property type="match status" value="1"/>
</dbReference>
<evidence type="ECO:0000256" key="4">
    <source>
        <dbReference type="ARBA" id="ARBA00022670"/>
    </source>
</evidence>
<dbReference type="InterPro" id="IPR029045">
    <property type="entry name" value="ClpP/crotonase-like_dom_sf"/>
</dbReference>
<evidence type="ECO:0000256" key="7">
    <source>
        <dbReference type="PIRNR" id="PIRNR036421"/>
    </source>
</evidence>
<dbReference type="InterPro" id="IPR012393">
    <property type="entry name" value="Tricorn_protease"/>
</dbReference>
<dbReference type="AlphaFoldDB" id="A0A1T5P090"/>
<evidence type="ECO:0000313" key="11">
    <source>
        <dbReference type="EMBL" id="SKD06140.1"/>
    </source>
</evidence>
<evidence type="ECO:0000256" key="5">
    <source>
        <dbReference type="ARBA" id="ARBA00022801"/>
    </source>
</evidence>
<keyword evidence="6 7" id="KW-0720">Serine protease</keyword>
<dbReference type="SUPFAM" id="SSF50156">
    <property type="entry name" value="PDZ domain-like"/>
    <property type="match status" value="1"/>
</dbReference>
<evidence type="ECO:0000313" key="12">
    <source>
        <dbReference type="Proteomes" id="UP000190166"/>
    </source>
</evidence>
<proteinExistence type="inferred from homology"/>
<evidence type="ECO:0000256" key="8">
    <source>
        <dbReference type="PIRSR" id="PIRSR036421-1"/>
    </source>
</evidence>
<dbReference type="PIRSF" id="PIRSF036421">
    <property type="entry name" value="Tricorn_protease"/>
    <property type="match status" value="1"/>
</dbReference>
<dbReference type="SUPFAM" id="SSF82171">
    <property type="entry name" value="DPP6 N-terminal domain-like"/>
    <property type="match status" value="2"/>
</dbReference>
<comment type="subcellular location">
    <subcellularLocation>
        <location evidence="1 7">Cytoplasm</location>
    </subcellularLocation>
</comment>
<dbReference type="InterPro" id="IPR005151">
    <property type="entry name" value="Tail-specific_protease"/>
</dbReference>
<dbReference type="Gene3D" id="2.30.42.10">
    <property type="match status" value="1"/>
</dbReference>
<evidence type="ECO:0000256" key="6">
    <source>
        <dbReference type="ARBA" id="ARBA00022825"/>
    </source>
</evidence>
<dbReference type="GO" id="GO:0006508">
    <property type="term" value="P:proteolysis"/>
    <property type="evidence" value="ECO:0007669"/>
    <property type="project" value="UniProtKB-UniRule"/>
</dbReference>
<dbReference type="Gene3D" id="2.120.10.30">
    <property type="entry name" value="TolB, C-terminal domain"/>
    <property type="match status" value="1"/>
</dbReference>
<comment type="function">
    <text evidence="7">Degrades oligopeptides.</text>
</comment>
<dbReference type="InterPro" id="IPR011042">
    <property type="entry name" value="6-blade_b-propeller_TolB-like"/>
</dbReference>
<dbReference type="Proteomes" id="UP000190166">
    <property type="component" value="Unassembled WGS sequence"/>
</dbReference>
<keyword evidence="5 7" id="KW-0378">Hydrolase</keyword>
<dbReference type="PANTHER" id="PTHR43253:SF1">
    <property type="entry name" value="TRICORN PROTEASE HOMOLOG 2-RELATED"/>
    <property type="match status" value="1"/>
</dbReference>
<dbReference type="Pfam" id="PF26549">
    <property type="entry name" value="Tricorn_N"/>
    <property type="match status" value="1"/>
</dbReference>
<dbReference type="Gene3D" id="2.120.10.60">
    <property type="entry name" value="Tricorn protease N-terminal domain"/>
    <property type="match status" value="1"/>
</dbReference>
<feature type="active site" description="Charge relay system" evidence="8">
    <location>
        <position position="973"/>
    </location>
</feature>
<dbReference type="InterPro" id="IPR028204">
    <property type="entry name" value="Tricorn_C1"/>
</dbReference>
<evidence type="ECO:0000256" key="9">
    <source>
        <dbReference type="PIRSR" id="PIRSR036421-3"/>
    </source>
</evidence>
<comment type="similarity">
    <text evidence="2 7">Belongs to the peptidase S41B family.</text>
</comment>
<dbReference type="PANTHER" id="PTHR43253">
    <property type="entry name" value="TRICORN PROTEASE HOMOLOG 2-RELATED"/>
    <property type="match status" value="1"/>
</dbReference>
<evidence type="ECO:0000256" key="2">
    <source>
        <dbReference type="ARBA" id="ARBA00008524"/>
    </source>
</evidence>
<feature type="active site" description="Nucleophile" evidence="8">
    <location>
        <position position="916"/>
    </location>
</feature>
<feature type="domain" description="PDZ" evidence="10">
    <location>
        <begin position="708"/>
        <end position="764"/>
    </location>
</feature>
<sequence length="1014" mass="113088">MKRLIIILLILFFGEYIFAQSSFSWLRYPSLSPDGKTIAFTYKSDLYTVAATGGTAVQLTNSSAEEWMPVWSHNGRSIAFASDRYGNADIFLVPAGGGIEKQLTFHSADEYPYDFSEDDQQVIFGGVRMDAVNNRQFPSDAQPELYRVSVNGGRVTQLLTVPAEDAKLNGQYIIYHDKKNRENPWRKHQVSAAARDIWLYDTQKDTCRQLTNFGGEDRSPVFTNNGKAICYLSEESGSFNVHRLWLDRPGTSEQLTTFKHYPVRFLSATGNGVLCFGFNGDIYLQAPGAAPEKINIRLTSRIIENTKVVPVADHIKYGVVSPSGKECAFIFRGDVFAAGMEQGTIRQLTHTPGEEADLSFSPDGTKLLYASESSRGWQLCEMDLLRGKATVLLANDQENYQPLYSPDGKEVAYIENRVTLKIYNIASGKSRRIASLFSRKDHDQYFRWSPDSKYLLLQYNQPGAGNQEVGLVAADGSGSVQNITQSGFADEAPQWAMDGKMMIWKSDRNGLRGFSTSSSRQQDVYALPFSGNSFKDAERITKLTPSAAMLADVLLSKNGNKLYYLVKAGAAYQLWITDVFTKTSTMPLSVKAEDCSLQWDTAQQQLFLLADARILQLDTTGKTQHSITINGTMKIDLPAERKAMFSHIWRRTKEAFYTAGYHGADWEAYGRNYEKFLPHIANNFELAEMVSEMLGELNVSHSGATGSNIAEEKEETASLGICYDVSYRGAGVKISEILPNGPLDQEAFGLKPGMFITAIDGEEITADKDLSQYLNHRAGKNTRLRISDGGQQRDIVVTPVTPEAESDLLYKRWVKRNRDEVTRLSNGQLGYVHLYRMNDAAYRNAYSEIMGRYAGCKGIVVDTRFNRGGDLASDLGMMLSGTEVRKNTTDSQVESIEPGFRWTKPSVVIANEANYSDGSCFAFDYQYLHMGKLIGMPVPGSCTFMTGETLSDGNLHWSVPSLGVKSREGYYLENHQTEPDIRVNNAPEEITKGRDQQLEAAIRELMKETAISTL</sequence>
<dbReference type="EMBL" id="FUZZ01000002">
    <property type="protein sequence ID" value="SKD06140.1"/>
    <property type="molecule type" value="Genomic_DNA"/>
</dbReference>
<dbReference type="Pfam" id="PF14684">
    <property type="entry name" value="Tricorn_C1"/>
    <property type="match status" value="1"/>
</dbReference>
<dbReference type="RefSeq" id="WP_079470604.1">
    <property type="nucleotide sequence ID" value="NZ_FUZZ01000002.1"/>
</dbReference>
<name>A0A1T5P090_9BACT</name>
<dbReference type="EC" id="3.4.21.-" evidence="7"/>
<protein>
    <recommendedName>
        <fullName evidence="7">Tricorn protease homolog</fullName>
        <ecNumber evidence="7">3.4.21.-</ecNumber>
    </recommendedName>
</protein>
<dbReference type="Pfam" id="PF26550">
    <property type="entry name" value="Tricorn_2nd"/>
    <property type="match status" value="1"/>
</dbReference>
<evidence type="ECO:0000259" key="10">
    <source>
        <dbReference type="PROSITE" id="PS50106"/>
    </source>
</evidence>
<organism evidence="11 12">
    <name type="scientific">Chitinophaga ginsengisegetis</name>
    <dbReference type="NCBI Taxonomy" id="393003"/>
    <lineage>
        <taxon>Bacteria</taxon>
        <taxon>Pseudomonadati</taxon>
        <taxon>Bacteroidota</taxon>
        <taxon>Chitinophagia</taxon>
        <taxon>Chitinophagales</taxon>
        <taxon>Chitinophagaceae</taxon>
        <taxon>Chitinophaga</taxon>
    </lineage>
</organism>
<dbReference type="GO" id="GO:0008236">
    <property type="term" value="F:serine-type peptidase activity"/>
    <property type="evidence" value="ECO:0007669"/>
    <property type="project" value="UniProtKB-UniRule"/>
</dbReference>
<dbReference type="Gene3D" id="3.30.750.44">
    <property type="match status" value="1"/>
</dbReference>
<accession>A0A1T5P090</accession>
<gene>
    <name evidence="11" type="ORF">SAMN05660461_3319</name>
</gene>
<dbReference type="STRING" id="393003.SAMN05660461_3319"/>
<dbReference type="SUPFAM" id="SSF52096">
    <property type="entry name" value="ClpP/crotonase"/>
    <property type="match status" value="1"/>
</dbReference>
<evidence type="ECO:0000256" key="1">
    <source>
        <dbReference type="ARBA" id="ARBA00004496"/>
    </source>
</evidence>
<keyword evidence="4 7" id="KW-0645">Protease</keyword>
<dbReference type="Pfam" id="PF14685">
    <property type="entry name" value="PDZ_Tricorn"/>
    <property type="match status" value="1"/>
</dbReference>
<reference evidence="11 12" key="1">
    <citation type="submission" date="2017-02" db="EMBL/GenBank/DDBJ databases">
        <authorList>
            <person name="Peterson S.W."/>
        </authorList>
    </citation>
    <scope>NUCLEOTIDE SEQUENCE [LARGE SCALE GENOMIC DNA]</scope>
    <source>
        <strain evidence="11 12">DSM 18108</strain>
    </source>
</reference>
<dbReference type="InterPro" id="IPR001478">
    <property type="entry name" value="PDZ"/>
</dbReference>
<keyword evidence="3 7" id="KW-0963">Cytoplasm</keyword>
<dbReference type="InterPro" id="IPR029414">
    <property type="entry name" value="Tricorn_PDZ"/>
</dbReference>
<dbReference type="CDD" id="cd07562">
    <property type="entry name" value="Peptidase_S41_TRI"/>
    <property type="match status" value="1"/>
</dbReference>
<dbReference type="PROSITE" id="PS50106">
    <property type="entry name" value="PDZ"/>
    <property type="match status" value="1"/>
</dbReference>
<feature type="site" description="Transition state stabilizer; via amide nitrogen" evidence="9">
    <location>
        <position position="917"/>
    </location>
</feature>
<dbReference type="GO" id="GO:0005737">
    <property type="term" value="C:cytoplasm"/>
    <property type="evidence" value="ECO:0007669"/>
    <property type="project" value="UniProtKB-SubCell"/>
</dbReference>
<keyword evidence="12" id="KW-1185">Reference proteome</keyword>
<feature type="active site" description="Charge relay system" evidence="8">
    <location>
        <position position="701"/>
    </location>
</feature>